<sequence>MDLIKTRLQIQGELAAVQEGLSSFSRQEPLLFHSRSSFHPHETELTLFQTHCFTESLKAPGIEIGTPESVARSSEH</sequence>
<protein>
    <submittedName>
        <fullName evidence="1">Uncharacterized protein</fullName>
    </submittedName>
</protein>
<gene>
    <name evidence="1" type="ORF">TCEB3V08_LOCUS10674</name>
</gene>
<accession>A0A7R9DBM6</accession>
<name>A0A7R9DBM6_TIMCR</name>
<proteinExistence type="predicted"/>
<dbReference type="AlphaFoldDB" id="A0A7R9DBM6"/>
<evidence type="ECO:0000313" key="1">
    <source>
        <dbReference type="EMBL" id="CAD7410854.1"/>
    </source>
</evidence>
<organism evidence="1">
    <name type="scientific">Timema cristinae</name>
    <name type="common">Walking stick</name>
    <dbReference type="NCBI Taxonomy" id="61476"/>
    <lineage>
        <taxon>Eukaryota</taxon>
        <taxon>Metazoa</taxon>
        <taxon>Ecdysozoa</taxon>
        <taxon>Arthropoda</taxon>
        <taxon>Hexapoda</taxon>
        <taxon>Insecta</taxon>
        <taxon>Pterygota</taxon>
        <taxon>Neoptera</taxon>
        <taxon>Polyneoptera</taxon>
        <taxon>Phasmatodea</taxon>
        <taxon>Timematodea</taxon>
        <taxon>Timematoidea</taxon>
        <taxon>Timematidae</taxon>
        <taxon>Timema</taxon>
    </lineage>
</organism>
<reference evidence="1" key="1">
    <citation type="submission" date="2020-11" db="EMBL/GenBank/DDBJ databases">
        <authorList>
            <person name="Tran Van P."/>
        </authorList>
    </citation>
    <scope>NUCLEOTIDE SEQUENCE</scope>
</reference>
<dbReference type="EMBL" id="OC321887">
    <property type="protein sequence ID" value="CAD7410854.1"/>
    <property type="molecule type" value="Genomic_DNA"/>
</dbReference>